<evidence type="ECO:0000256" key="1">
    <source>
        <dbReference type="ARBA" id="ARBA00009437"/>
    </source>
</evidence>
<keyword evidence="8" id="KW-1185">Reference proteome</keyword>
<dbReference type="GO" id="GO:0032993">
    <property type="term" value="C:protein-DNA complex"/>
    <property type="evidence" value="ECO:0007669"/>
    <property type="project" value="TreeGrafter"/>
</dbReference>
<dbReference type="PANTHER" id="PTHR30346">
    <property type="entry name" value="TRANSCRIPTIONAL DUAL REGULATOR HCAR-RELATED"/>
    <property type="match status" value="1"/>
</dbReference>
<evidence type="ECO:0000256" key="5">
    <source>
        <dbReference type="ARBA" id="ARBA00023163"/>
    </source>
</evidence>
<dbReference type="Gene3D" id="1.10.10.10">
    <property type="entry name" value="Winged helix-like DNA-binding domain superfamily/Winged helix DNA-binding domain"/>
    <property type="match status" value="1"/>
</dbReference>
<dbReference type="SUPFAM" id="SSF53850">
    <property type="entry name" value="Periplasmic binding protein-like II"/>
    <property type="match status" value="1"/>
</dbReference>
<keyword evidence="4" id="KW-0010">Activator</keyword>
<evidence type="ECO:0000256" key="2">
    <source>
        <dbReference type="ARBA" id="ARBA00023015"/>
    </source>
</evidence>
<dbReference type="FunFam" id="1.10.10.10:FF:000001">
    <property type="entry name" value="LysR family transcriptional regulator"/>
    <property type="match status" value="1"/>
</dbReference>
<evidence type="ECO:0000259" key="6">
    <source>
        <dbReference type="PROSITE" id="PS50931"/>
    </source>
</evidence>
<dbReference type="PANTHER" id="PTHR30346:SF0">
    <property type="entry name" value="HCA OPERON TRANSCRIPTIONAL ACTIVATOR HCAR"/>
    <property type="match status" value="1"/>
</dbReference>
<dbReference type="Proteomes" id="UP000503540">
    <property type="component" value="Chromosome"/>
</dbReference>
<evidence type="ECO:0000313" key="8">
    <source>
        <dbReference type="Proteomes" id="UP000503540"/>
    </source>
</evidence>
<gene>
    <name evidence="7" type="ORF">F5544_24550</name>
</gene>
<dbReference type="PRINTS" id="PR00039">
    <property type="entry name" value="HTHLYSR"/>
</dbReference>
<proteinExistence type="inferred from homology"/>
<dbReference type="GO" id="GO:0003700">
    <property type="term" value="F:DNA-binding transcription factor activity"/>
    <property type="evidence" value="ECO:0007669"/>
    <property type="project" value="InterPro"/>
</dbReference>
<dbReference type="Pfam" id="PF03466">
    <property type="entry name" value="LysR_substrate"/>
    <property type="match status" value="1"/>
</dbReference>
<protein>
    <submittedName>
        <fullName evidence="7">LysR family transcriptional regulator</fullName>
    </submittedName>
</protein>
<dbReference type="KEGG" id="nah:F5544_24550"/>
<keyword evidence="2" id="KW-0805">Transcription regulation</keyword>
<evidence type="ECO:0000313" key="7">
    <source>
        <dbReference type="EMBL" id="QIS12765.1"/>
    </source>
</evidence>
<dbReference type="InterPro" id="IPR036388">
    <property type="entry name" value="WH-like_DNA-bd_sf"/>
</dbReference>
<comment type="similarity">
    <text evidence="1">Belongs to the LysR transcriptional regulatory family.</text>
</comment>
<organism evidence="7 8">
    <name type="scientific">Nocardia arthritidis</name>
    <dbReference type="NCBI Taxonomy" id="228602"/>
    <lineage>
        <taxon>Bacteria</taxon>
        <taxon>Bacillati</taxon>
        <taxon>Actinomycetota</taxon>
        <taxon>Actinomycetes</taxon>
        <taxon>Mycobacteriales</taxon>
        <taxon>Nocardiaceae</taxon>
        <taxon>Nocardia</taxon>
    </lineage>
</organism>
<dbReference type="EMBL" id="CP046172">
    <property type="protein sequence ID" value="QIS12765.1"/>
    <property type="molecule type" value="Genomic_DNA"/>
</dbReference>
<dbReference type="InterPro" id="IPR000847">
    <property type="entry name" value="LysR_HTH_N"/>
</dbReference>
<evidence type="ECO:0000256" key="4">
    <source>
        <dbReference type="ARBA" id="ARBA00023159"/>
    </source>
</evidence>
<feature type="domain" description="HTH lysR-type" evidence="6">
    <location>
        <begin position="27"/>
        <end position="84"/>
    </location>
</feature>
<name>A0A6G9YHI7_9NOCA</name>
<dbReference type="Gene3D" id="3.40.190.10">
    <property type="entry name" value="Periplasmic binding protein-like II"/>
    <property type="match status" value="2"/>
</dbReference>
<dbReference type="InterPro" id="IPR005119">
    <property type="entry name" value="LysR_subst-bd"/>
</dbReference>
<dbReference type="CDD" id="cd08414">
    <property type="entry name" value="PBP2_LTTR_aromatics_like"/>
    <property type="match status" value="1"/>
</dbReference>
<keyword evidence="3" id="KW-0238">DNA-binding</keyword>
<dbReference type="GO" id="GO:0003677">
    <property type="term" value="F:DNA binding"/>
    <property type="evidence" value="ECO:0007669"/>
    <property type="project" value="UniProtKB-KW"/>
</dbReference>
<dbReference type="PROSITE" id="PS50931">
    <property type="entry name" value="HTH_LYSR"/>
    <property type="match status" value="1"/>
</dbReference>
<dbReference type="SUPFAM" id="SSF46785">
    <property type="entry name" value="Winged helix' DNA-binding domain"/>
    <property type="match status" value="1"/>
</dbReference>
<accession>A0A6G9YHI7</accession>
<reference evidence="7 8" key="1">
    <citation type="journal article" date="2019" name="ACS Chem. Biol.">
        <title>Identification and Mobilization of a Cryptic Antibiotic Biosynthesis Gene Locus from a Human-Pathogenic Nocardia Isolate.</title>
        <authorList>
            <person name="Herisse M."/>
            <person name="Ishida K."/>
            <person name="Porter J.L."/>
            <person name="Howden B."/>
            <person name="Hertweck C."/>
            <person name="Stinear T.P."/>
            <person name="Pidot S.J."/>
        </authorList>
    </citation>
    <scope>NUCLEOTIDE SEQUENCE [LARGE SCALE GENOMIC DNA]</scope>
    <source>
        <strain evidence="7 8">AUSMDU00012717</strain>
    </source>
</reference>
<keyword evidence="5" id="KW-0804">Transcription</keyword>
<dbReference type="Pfam" id="PF00126">
    <property type="entry name" value="HTH_1"/>
    <property type="match status" value="1"/>
</dbReference>
<dbReference type="AlphaFoldDB" id="A0A6G9YHI7"/>
<evidence type="ECO:0000256" key="3">
    <source>
        <dbReference type="ARBA" id="ARBA00023125"/>
    </source>
</evidence>
<sequence length="324" mass="34889">MCGRGKDRVAIGSEPIVINRPGGHVAPDTVSLRYFLVLAQELNFTRAAARIGIAQPALSARIRRLEAELGTSLLVRNTRSVELTTTGAALAESAPPALAALDRAWDTARNAAAGELGTLRIGYSLSTGAETAPALVDRLIRSTPGLEISAVPMATPEISPAVADGRIDAGITRGAQPGRGVRRYLLRRQRVGVQLAQHHPLAEHPEIEIADAAAYPLRLPHRTANPVIHDQLSALFRDTRPYPRFHTPAVSFDMSQRDLRDGLTLAPAGEAAATTTTAGLTWRPLRGAPGLTIHLVLPREQSPLHRRIRAVAKTLAHEQHWLPD</sequence>
<dbReference type="InterPro" id="IPR036390">
    <property type="entry name" value="WH_DNA-bd_sf"/>
</dbReference>